<dbReference type="AlphaFoldDB" id="A0A0M9IF12"/>
<evidence type="ECO:0000313" key="1">
    <source>
        <dbReference type="EMBL" id="CUI97278.1"/>
    </source>
</evidence>
<name>A0A0M9IF12_9BORD</name>
<reference evidence="1 2" key="1">
    <citation type="submission" date="2015-09" db="EMBL/GenBank/DDBJ databases">
        <authorList>
            <person name="Jackson K.R."/>
            <person name="Lunt B.L."/>
            <person name="Fisher J.N.B."/>
            <person name="Gardner A.V."/>
            <person name="Bailey M.E."/>
            <person name="Deus L.M."/>
            <person name="Earl A.S."/>
            <person name="Gibby P.D."/>
            <person name="Hartmann K.A."/>
            <person name="Liu J.E."/>
            <person name="Manci A.M."/>
            <person name="Nielsen D.A."/>
            <person name="Solomon M.B."/>
            <person name="Breakwell D.P."/>
            <person name="Burnett S.H."/>
            <person name="Grose J.H."/>
        </authorList>
    </citation>
    <scope>NUCLEOTIDE SEQUENCE [LARGE SCALE GENOMIC DNA]</scope>
    <source>
        <strain evidence="1 2">2789STDY5608636</strain>
    </source>
</reference>
<evidence type="ECO:0000313" key="2">
    <source>
        <dbReference type="Proteomes" id="UP000053096"/>
    </source>
</evidence>
<dbReference type="EMBL" id="CYTV01000009">
    <property type="protein sequence ID" value="CUI97278.1"/>
    <property type="molecule type" value="Genomic_DNA"/>
</dbReference>
<organism evidence="1 2">
    <name type="scientific">Bordetella pseudohinzii</name>
    <dbReference type="NCBI Taxonomy" id="1331258"/>
    <lineage>
        <taxon>Bacteria</taxon>
        <taxon>Pseudomonadati</taxon>
        <taxon>Pseudomonadota</taxon>
        <taxon>Betaproteobacteria</taxon>
        <taxon>Burkholderiales</taxon>
        <taxon>Alcaligenaceae</taxon>
        <taxon>Bordetella</taxon>
    </lineage>
</organism>
<dbReference type="Proteomes" id="UP000053096">
    <property type="component" value="Unassembled WGS sequence"/>
</dbReference>
<proteinExistence type="predicted"/>
<protein>
    <submittedName>
        <fullName evidence="1">Uncharacterized protein</fullName>
    </submittedName>
</protein>
<gene>
    <name evidence="1" type="ORF">ERS370011_03130</name>
</gene>
<accession>A0A0M9IF12</accession>
<sequence>MNKSADSQMTSPPFPGGYAVTLKGVLPGGVHFTRLCMYSFQPGGTMRSDFWYWQGDASVWSPANPGDYGSIGRQVGYANQPSYPYNFDQSAYVQGSKKFSVANSIPTTIFGTWSMQGADSVFIDFNGSTELWRATWSDATLTKIELQHANYISGSVYLKSDGTYNAAALNAGWGFGGINVGFLTAVDVNGMHKDLPYGQVIRHNSWAALDEPVSTDSMSLATVFLATTTQALRYVGWDNTPGARHHVFYYLAQPFGNTGMTAGRVCYQVSHDYNNNGYIADDIGHTYSGLQVIDQVGNFRGFVFADSSVNGAPVATGDNHTISALYYLDTQTT</sequence>